<evidence type="ECO:0000313" key="2">
    <source>
        <dbReference type="EMBL" id="MDI1489687.1"/>
    </source>
</evidence>
<name>A0AA43QNE7_9LECA</name>
<evidence type="ECO:0000256" key="1">
    <source>
        <dbReference type="SAM" id="MobiDB-lite"/>
    </source>
</evidence>
<comment type="caution">
    <text evidence="2">The sequence shown here is derived from an EMBL/GenBank/DDBJ whole genome shotgun (WGS) entry which is preliminary data.</text>
</comment>
<feature type="region of interest" description="Disordered" evidence="1">
    <location>
        <begin position="254"/>
        <end position="273"/>
    </location>
</feature>
<sequence length="273" mass="27769">MLGKTWPESRLTGHGQVFGTEEDPVGALTVELDVSGGKPVENPDEGVGNPLLPDVGNVGPPGVKGLSVLFELGDVGSEKLEDGEPVPVGNPVDGVEDNPLLAENVKEGPPGVKGFDVVFELDGGVPVENPDEGLVTDPLSVGPVPVGNPVDGVEDNPLLSENVKEGPPGVKGFNVVLVDGGRVKEAPEGKLVGPVLMALVMAVPKEEVELAEDGGGKADVPVDVVTGVITAIEVLVKTDEGTKVPVVGVPDDVALTEEGGNTLDVPKPDEGPV</sequence>
<keyword evidence="3" id="KW-1185">Reference proteome</keyword>
<gene>
    <name evidence="2" type="ORF">OHK93_000885</name>
</gene>
<dbReference type="AlphaFoldDB" id="A0AA43QNE7"/>
<dbReference type="Proteomes" id="UP001161017">
    <property type="component" value="Unassembled WGS sequence"/>
</dbReference>
<protein>
    <submittedName>
        <fullName evidence="2">Uncharacterized protein</fullName>
    </submittedName>
</protein>
<reference evidence="2" key="1">
    <citation type="journal article" date="2023" name="Genome Biol. Evol.">
        <title>First Whole Genome Sequence and Flow Cytometry Genome Size Data for the Lichen-Forming Fungus Ramalina farinacea (Ascomycota).</title>
        <authorList>
            <person name="Llewellyn T."/>
            <person name="Mian S."/>
            <person name="Hill R."/>
            <person name="Leitch I.J."/>
            <person name="Gaya E."/>
        </authorList>
    </citation>
    <scope>NUCLEOTIDE SEQUENCE</scope>
    <source>
        <strain evidence="2">LIQ254RAFAR</strain>
    </source>
</reference>
<organism evidence="2 3">
    <name type="scientific">Ramalina farinacea</name>
    <dbReference type="NCBI Taxonomy" id="258253"/>
    <lineage>
        <taxon>Eukaryota</taxon>
        <taxon>Fungi</taxon>
        <taxon>Dikarya</taxon>
        <taxon>Ascomycota</taxon>
        <taxon>Pezizomycotina</taxon>
        <taxon>Lecanoromycetes</taxon>
        <taxon>OSLEUM clade</taxon>
        <taxon>Lecanoromycetidae</taxon>
        <taxon>Lecanorales</taxon>
        <taxon>Lecanorineae</taxon>
        <taxon>Ramalinaceae</taxon>
        <taxon>Ramalina</taxon>
    </lineage>
</organism>
<proteinExistence type="predicted"/>
<accession>A0AA43QNE7</accession>
<dbReference type="EMBL" id="JAPUFD010000010">
    <property type="protein sequence ID" value="MDI1489687.1"/>
    <property type="molecule type" value="Genomic_DNA"/>
</dbReference>
<feature type="region of interest" description="Disordered" evidence="1">
    <location>
        <begin position="1"/>
        <end position="23"/>
    </location>
</feature>
<evidence type="ECO:0000313" key="3">
    <source>
        <dbReference type="Proteomes" id="UP001161017"/>
    </source>
</evidence>